<evidence type="ECO:0000256" key="5">
    <source>
        <dbReference type="ARBA" id="ARBA00023125"/>
    </source>
</evidence>
<dbReference type="EMBL" id="JAJJPB010000010">
    <property type="protein sequence ID" value="MCC9295117.1"/>
    <property type="molecule type" value="Genomic_DNA"/>
</dbReference>
<organism evidence="7 8">
    <name type="scientific">Clostridium aromativorans</name>
    <dbReference type="NCBI Taxonomy" id="2836848"/>
    <lineage>
        <taxon>Bacteria</taxon>
        <taxon>Bacillati</taxon>
        <taxon>Bacillota</taxon>
        <taxon>Clostridia</taxon>
        <taxon>Eubacteriales</taxon>
        <taxon>Clostridiaceae</taxon>
        <taxon>Clostridium</taxon>
    </lineage>
</organism>
<dbReference type="Pfam" id="PF01475">
    <property type="entry name" value="FUR"/>
    <property type="match status" value="1"/>
</dbReference>
<sequence length="155" mass="18182">MKDEFLLIKELLNKKNYKFTSQKKIVLEVLIESNTHQNIKEIYDRIKSHNKIGLATVYRTLKIFTRLGITKEININGISYYELKIYSRKPLHIHFKCIHCNDIIDIDDSNINLELIKLNNYIEKAKNIDIEDVNIVLSGICSKCREEKNAKTSQI</sequence>
<dbReference type="CDD" id="cd07153">
    <property type="entry name" value="Fur_like"/>
    <property type="match status" value="1"/>
</dbReference>
<protein>
    <submittedName>
        <fullName evidence="7">Transcriptional repressor</fullName>
    </submittedName>
</protein>
<dbReference type="InterPro" id="IPR036390">
    <property type="entry name" value="WH_DNA-bd_sf"/>
</dbReference>
<comment type="caution">
    <text evidence="7">The sequence shown here is derived from an EMBL/GenBank/DDBJ whole genome shotgun (WGS) entry which is preliminary data.</text>
</comment>
<evidence type="ECO:0000256" key="6">
    <source>
        <dbReference type="ARBA" id="ARBA00023163"/>
    </source>
</evidence>
<keyword evidence="3" id="KW-0862">Zinc</keyword>
<dbReference type="Proteomes" id="UP001165422">
    <property type="component" value="Unassembled WGS sequence"/>
</dbReference>
<evidence type="ECO:0000313" key="8">
    <source>
        <dbReference type="Proteomes" id="UP001165422"/>
    </source>
</evidence>
<evidence type="ECO:0000256" key="1">
    <source>
        <dbReference type="ARBA" id="ARBA00007957"/>
    </source>
</evidence>
<evidence type="ECO:0000256" key="3">
    <source>
        <dbReference type="ARBA" id="ARBA00022833"/>
    </source>
</evidence>
<evidence type="ECO:0000256" key="2">
    <source>
        <dbReference type="ARBA" id="ARBA00022491"/>
    </source>
</evidence>
<comment type="similarity">
    <text evidence="1">Belongs to the Fur family.</text>
</comment>
<keyword evidence="5" id="KW-0238">DNA-binding</keyword>
<keyword evidence="2" id="KW-0678">Repressor</keyword>
<dbReference type="InterPro" id="IPR036388">
    <property type="entry name" value="WH-like_DNA-bd_sf"/>
</dbReference>
<dbReference type="SUPFAM" id="SSF46785">
    <property type="entry name" value="Winged helix' DNA-binding domain"/>
    <property type="match status" value="1"/>
</dbReference>
<dbReference type="InterPro" id="IPR043135">
    <property type="entry name" value="Fur_C"/>
</dbReference>
<keyword evidence="6" id="KW-0804">Transcription</keyword>
<evidence type="ECO:0000313" key="7">
    <source>
        <dbReference type="EMBL" id="MCC9295117.1"/>
    </source>
</evidence>
<name>A0ABS8N5P8_9CLOT</name>
<accession>A0ABS8N5P8</accession>
<gene>
    <name evidence="7" type="ORF">LN736_09645</name>
</gene>
<keyword evidence="4" id="KW-0805">Transcription regulation</keyword>
<dbReference type="Gene3D" id="1.10.10.10">
    <property type="entry name" value="Winged helix-like DNA-binding domain superfamily/Winged helix DNA-binding domain"/>
    <property type="match status" value="1"/>
</dbReference>
<dbReference type="RefSeq" id="WP_229981461.1">
    <property type="nucleotide sequence ID" value="NZ_JAJJPB010000010.1"/>
</dbReference>
<dbReference type="PANTHER" id="PTHR33202:SF8">
    <property type="entry name" value="PEROXIDE-RESPONSIVE REPRESSOR PERR"/>
    <property type="match status" value="1"/>
</dbReference>
<dbReference type="InterPro" id="IPR002481">
    <property type="entry name" value="FUR"/>
</dbReference>
<dbReference type="PANTHER" id="PTHR33202">
    <property type="entry name" value="ZINC UPTAKE REGULATION PROTEIN"/>
    <property type="match status" value="1"/>
</dbReference>
<reference evidence="7" key="1">
    <citation type="submission" date="2021-11" db="EMBL/GenBank/DDBJ databases">
        <authorList>
            <person name="Qingchun L."/>
            <person name="Dong Z."/>
            <person name="Zongwei Q."/>
            <person name="Jia Z."/>
            <person name="Duotao L."/>
        </authorList>
    </citation>
    <scope>NUCLEOTIDE SEQUENCE</scope>
    <source>
        <strain evidence="7">WLY-B-L2</strain>
    </source>
</reference>
<evidence type="ECO:0000256" key="4">
    <source>
        <dbReference type="ARBA" id="ARBA00023015"/>
    </source>
</evidence>
<keyword evidence="8" id="KW-1185">Reference proteome</keyword>
<proteinExistence type="inferred from homology"/>
<dbReference type="Gene3D" id="3.30.1490.190">
    <property type="match status" value="1"/>
</dbReference>